<gene>
    <name evidence="3" type="ORF">K8W01_17030</name>
</gene>
<feature type="region of interest" description="Disordered" evidence="1">
    <location>
        <begin position="22"/>
        <end position="66"/>
    </location>
</feature>
<protein>
    <submittedName>
        <fullName evidence="3">Uncharacterized protein</fullName>
    </submittedName>
</protein>
<accession>A0A921E5D3</accession>
<organism evidence="3 4">
    <name type="scientific">Methylorubrum populi</name>
    <dbReference type="NCBI Taxonomy" id="223967"/>
    <lineage>
        <taxon>Bacteria</taxon>
        <taxon>Pseudomonadati</taxon>
        <taxon>Pseudomonadota</taxon>
        <taxon>Alphaproteobacteria</taxon>
        <taxon>Hyphomicrobiales</taxon>
        <taxon>Methylobacteriaceae</taxon>
        <taxon>Methylorubrum</taxon>
    </lineage>
</organism>
<evidence type="ECO:0000313" key="4">
    <source>
        <dbReference type="Proteomes" id="UP000742631"/>
    </source>
</evidence>
<evidence type="ECO:0000313" key="3">
    <source>
        <dbReference type="EMBL" id="HJE25363.1"/>
    </source>
</evidence>
<feature type="signal peptide" evidence="2">
    <location>
        <begin position="1"/>
        <end position="16"/>
    </location>
</feature>
<name>A0A921E5D3_9HYPH</name>
<proteinExistence type="predicted"/>
<sequence>MSRLLFCATLSLTVLAAATVPAAARSGAGHDRPRTAKTMKTAKPSVAPTLRKETAPHWSSISSDIGEAPRTEAMRTILVPRGGRLDVVHVPVRP</sequence>
<dbReference type="AlphaFoldDB" id="A0A921E5D3"/>
<feature type="chain" id="PRO_5036919755" evidence="2">
    <location>
        <begin position="17"/>
        <end position="94"/>
    </location>
</feature>
<reference evidence="3" key="2">
    <citation type="submission" date="2021-09" db="EMBL/GenBank/DDBJ databases">
        <authorList>
            <person name="Gilroy R."/>
        </authorList>
    </citation>
    <scope>NUCLEOTIDE SEQUENCE</scope>
    <source>
        <strain evidence="3">316</strain>
    </source>
</reference>
<dbReference type="EMBL" id="DYYG01000049">
    <property type="protein sequence ID" value="HJE25363.1"/>
    <property type="molecule type" value="Genomic_DNA"/>
</dbReference>
<evidence type="ECO:0000256" key="1">
    <source>
        <dbReference type="SAM" id="MobiDB-lite"/>
    </source>
</evidence>
<comment type="caution">
    <text evidence="3">The sequence shown here is derived from an EMBL/GenBank/DDBJ whole genome shotgun (WGS) entry which is preliminary data.</text>
</comment>
<dbReference type="Proteomes" id="UP000742631">
    <property type="component" value="Unassembled WGS sequence"/>
</dbReference>
<keyword evidence="2" id="KW-0732">Signal</keyword>
<evidence type="ECO:0000256" key="2">
    <source>
        <dbReference type="SAM" id="SignalP"/>
    </source>
</evidence>
<reference evidence="3" key="1">
    <citation type="journal article" date="2021" name="PeerJ">
        <title>Extensive microbial diversity within the chicken gut microbiome revealed by metagenomics and culture.</title>
        <authorList>
            <person name="Gilroy R."/>
            <person name="Ravi A."/>
            <person name="Getino M."/>
            <person name="Pursley I."/>
            <person name="Horton D.L."/>
            <person name="Alikhan N.F."/>
            <person name="Baker D."/>
            <person name="Gharbi K."/>
            <person name="Hall N."/>
            <person name="Watson M."/>
            <person name="Adriaenssens E.M."/>
            <person name="Foster-Nyarko E."/>
            <person name="Jarju S."/>
            <person name="Secka A."/>
            <person name="Antonio M."/>
            <person name="Oren A."/>
            <person name="Chaudhuri R.R."/>
            <person name="La Ragione R."/>
            <person name="Hildebrand F."/>
            <person name="Pallen M.J."/>
        </authorList>
    </citation>
    <scope>NUCLEOTIDE SEQUENCE</scope>
    <source>
        <strain evidence="3">316</strain>
    </source>
</reference>